<proteinExistence type="predicted"/>
<keyword evidence="5" id="KW-1185">Reference proteome</keyword>
<dbReference type="Pfam" id="PF00072">
    <property type="entry name" value="Response_reg"/>
    <property type="match status" value="1"/>
</dbReference>
<evidence type="ECO:0000313" key="5">
    <source>
        <dbReference type="Proteomes" id="UP000669605"/>
    </source>
</evidence>
<dbReference type="Gene3D" id="3.40.50.2300">
    <property type="match status" value="1"/>
</dbReference>
<evidence type="ECO:0000259" key="3">
    <source>
        <dbReference type="PROSITE" id="PS50110"/>
    </source>
</evidence>
<sequence length="125" mass="13987">MTKKILVVDDEENILISLEFLLQRAGYDVAVAHDGDEALAQAERFAPDLILLDVMMPKKDGYEVCRLLRQDPRHEACKIVLLTAKGRDIDRAKGLAQGADDYLTKPFSTKELLEHVERLLAPGTV</sequence>
<dbReference type="CDD" id="cd17574">
    <property type="entry name" value="REC_OmpR"/>
    <property type="match status" value="1"/>
</dbReference>
<evidence type="ECO:0000256" key="1">
    <source>
        <dbReference type="ARBA" id="ARBA00022553"/>
    </source>
</evidence>
<keyword evidence="1 2" id="KW-0597">Phosphoprotein</keyword>
<dbReference type="SMART" id="SM00448">
    <property type="entry name" value="REC"/>
    <property type="match status" value="1"/>
</dbReference>
<evidence type="ECO:0000256" key="2">
    <source>
        <dbReference type="PROSITE-ProRule" id="PRU00169"/>
    </source>
</evidence>
<evidence type="ECO:0000313" key="4">
    <source>
        <dbReference type="EMBL" id="NMH16358.1"/>
    </source>
</evidence>
<gene>
    <name evidence="4" type="ORF">GV368_04405</name>
</gene>
<dbReference type="Proteomes" id="UP000669605">
    <property type="component" value="Unassembled WGS sequence"/>
</dbReference>
<feature type="domain" description="Response regulatory" evidence="3">
    <location>
        <begin position="4"/>
        <end position="120"/>
    </location>
</feature>
<protein>
    <submittedName>
        <fullName evidence="4">Response regulator</fullName>
    </submittedName>
</protein>
<dbReference type="EMBL" id="JAAAUB010000004">
    <property type="protein sequence ID" value="NMH16358.1"/>
    <property type="molecule type" value="Genomic_DNA"/>
</dbReference>
<dbReference type="RefSeq" id="WP_142803510.1">
    <property type="nucleotide sequence ID" value="NZ_JAAAUB010000004.1"/>
</dbReference>
<dbReference type="PROSITE" id="PS50110">
    <property type="entry name" value="RESPONSE_REGULATORY"/>
    <property type="match status" value="1"/>
</dbReference>
<comment type="caution">
    <text evidence="4">The sequence shown here is derived from an EMBL/GenBank/DDBJ whole genome shotgun (WGS) entry which is preliminary data.</text>
</comment>
<accession>A0ABX1QKA0</accession>
<organism evidence="4 5">
    <name type="scientific">Tepidiphilus baoligensis</name>
    <dbReference type="NCBI Taxonomy" id="2698687"/>
    <lineage>
        <taxon>Bacteria</taxon>
        <taxon>Pseudomonadati</taxon>
        <taxon>Pseudomonadota</taxon>
        <taxon>Hydrogenophilia</taxon>
        <taxon>Hydrogenophilales</taxon>
        <taxon>Hydrogenophilaceae</taxon>
        <taxon>Tepidiphilus</taxon>
    </lineage>
</organism>
<feature type="modified residue" description="4-aspartylphosphate" evidence="2">
    <location>
        <position position="53"/>
    </location>
</feature>
<dbReference type="InterPro" id="IPR011006">
    <property type="entry name" value="CheY-like_superfamily"/>
</dbReference>
<dbReference type="SUPFAM" id="SSF52172">
    <property type="entry name" value="CheY-like"/>
    <property type="match status" value="1"/>
</dbReference>
<dbReference type="PANTHER" id="PTHR44591">
    <property type="entry name" value="STRESS RESPONSE REGULATOR PROTEIN 1"/>
    <property type="match status" value="1"/>
</dbReference>
<dbReference type="InterPro" id="IPR001789">
    <property type="entry name" value="Sig_transdc_resp-reg_receiver"/>
</dbReference>
<dbReference type="InterPro" id="IPR050595">
    <property type="entry name" value="Bact_response_regulator"/>
</dbReference>
<name>A0ABX1QKA0_9PROT</name>
<dbReference type="PANTHER" id="PTHR44591:SF3">
    <property type="entry name" value="RESPONSE REGULATORY DOMAIN-CONTAINING PROTEIN"/>
    <property type="match status" value="1"/>
</dbReference>
<reference evidence="4 5" key="1">
    <citation type="journal article" date="2020" name="Curr. Microbiol.">
        <title>Tepidiphilus baoligensis sp. nov., a Novel Bacterium of the Family Hydrogenophilaceae Isolated from an Oil Reservoir.</title>
        <authorList>
            <person name="Zhang X."/>
            <person name="Wang G."/>
            <person name="Ma X."/>
            <person name="Yu J."/>
            <person name="You J."/>
            <person name="Xue Y."/>
            <person name="Ma Y."/>
        </authorList>
    </citation>
    <scope>NUCLEOTIDE SEQUENCE [LARGE SCALE GENOMIC DNA]</scope>
    <source>
        <strain evidence="4 5">B18-69</strain>
    </source>
</reference>